<name>A0A8H7AL93_9EURO</name>
<dbReference type="GO" id="GO:0005886">
    <property type="term" value="C:plasma membrane"/>
    <property type="evidence" value="ECO:0007669"/>
    <property type="project" value="TreeGrafter"/>
</dbReference>
<gene>
    <name evidence="6" type="ORF">GJ744_006920</name>
</gene>
<keyword evidence="3 5" id="KW-1133">Transmembrane helix</keyword>
<dbReference type="AlphaFoldDB" id="A0A8H7AL93"/>
<dbReference type="PANTHER" id="PTHR31465:SF9">
    <property type="entry name" value="SPHINGOID LONG-CHAIN BASE TRANSPORTER RSB1"/>
    <property type="match status" value="1"/>
</dbReference>
<feature type="transmembrane region" description="Helical" evidence="5">
    <location>
        <begin position="44"/>
        <end position="62"/>
    </location>
</feature>
<feature type="transmembrane region" description="Helical" evidence="5">
    <location>
        <begin position="100"/>
        <end position="122"/>
    </location>
</feature>
<dbReference type="Proteomes" id="UP000606974">
    <property type="component" value="Unassembled WGS sequence"/>
</dbReference>
<evidence type="ECO:0000256" key="3">
    <source>
        <dbReference type="ARBA" id="ARBA00022989"/>
    </source>
</evidence>
<feature type="transmembrane region" description="Helical" evidence="5">
    <location>
        <begin position="143"/>
        <end position="166"/>
    </location>
</feature>
<feature type="transmembrane region" description="Helical" evidence="5">
    <location>
        <begin position="178"/>
        <end position="202"/>
    </location>
</feature>
<dbReference type="EMBL" id="JAACFV010000032">
    <property type="protein sequence ID" value="KAF7510224.1"/>
    <property type="molecule type" value="Genomic_DNA"/>
</dbReference>
<keyword evidence="7" id="KW-1185">Reference proteome</keyword>
<evidence type="ECO:0000256" key="4">
    <source>
        <dbReference type="ARBA" id="ARBA00023136"/>
    </source>
</evidence>
<feature type="transmembrane region" description="Helical" evidence="5">
    <location>
        <begin position="229"/>
        <end position="247"/>
    </location>
</feature>
<keyword evidence="2 5" id="KW-0812">Transmembrane</keyword>
<proteinExistence type="predicted"/>
<organism evidence="6 7">
    <name type="scientific">Endocarpon pusillum</name>
    <dbReference type="NCBI Taxonomy" id="364733"/>
    <lineage>
        <taxon>Eukaryota</taxon>
        <taxon>Fungi</taxon>
        <taxon>Dikarya</taxon>
        <taxon>Ascomycota</taxon>
        <taxon>Pezizomycotina</taxon>
        <taxon>Eurotiomycetes</taxon>
        <taxon>Chaetothyriomycetidae</taxon>
        <taxon>Verrucariales</taxon>
        <taxon>Verrucariaceae</taxon>
        <taxon>Endocarpon</taxon>
    </lineage>
</organism>
<feature type="transmembrane region" description="Helical" evidence="5">
    <location>
        <begin position="69"/>
        <end position="88"/>
    </location>
</feature>
<evidence type="ECO:0008006" key="8">
    <source>
        <dbReference type="Google" id="ProtNLM"/>
    </source>
</evidence>
<dbReference type="Pfam" id="PF04479">
    <property type="entry name" value="RTA1"/>
    <property type="match status" value="1"/>
</dbReference>
<comment type="caution">
    <text evidence="6">The sequence shown here is derived from an EMBL/GenBank/DDBJ whole genome shotgun (WGS) entry which is preliminary data.</text>
</comment>
<keyword evidence="4 5" id="KW-0472">Membrane</keyword>
<dbReference type="PANTHER" id="PTHR31465">
    <property type="entry name" value="PROTEIN RTA1-RELATED"/>
    <property type="match status" value="1"/>
</dbReference>
<feature type="transmembrane region" description="Helical" evidence="5">
    <location>
        <begin position="267"/>
        <end position="285"/>
    </location>
</feature>
<evidence type="ECO:0000313" key="7">
    <source>
        <dbReference type="Proteomes" id="UP000606974"/>
    </source>
</evidence>
<protein>
    <recommendedName>
        <fullName evidence="8">Sphingoid long-chain base transporter RSB1</fullName>
    </recommendedName>
</protein>
<dbReference type="GO" id="GO:0000324">
    <property type="term" value="C:fungal-type vacuole"/>
    <property type="evidence" value="ECO:0007669"/>
    <property type="project" value="TreeGrafter"/>
</dbReference>
<sequence length="317" mass="34898">MATPTSSFANLSPSLLANPELCTIDTCPLDLASFEYIPSLPGNALYVSLFALFLLVQLYFGIRYRTWGFLAGMIGGLLLEILGYVARIQIHFNPFSEDPFLMYIVCLTIGPAFLAASIYLTLSRIITVYSPTLSRFQPRTYTIVFVIFDFFALLLQAAGGGIASAANDDSLSQIGINIMIAGVSWQVFSLGLFTVACLEFAWRVRKAREEDLNQQVEFVELRRTTRFKVFLWVLAGATLAIFIRCVFRCAELSEGFDGRLANDEVTLMVLEGAMIVIAVMLLTALHPGPAFGGSWADATWSIRGAKKGHVVVEKQSA</sequence>
<accession>A0A8H7AL93</accession>
<evidence type="ECO:0000256" key="5">
    <source>
        <dbReference type="SAM" id="Phobius"/>
    </source>
</evidence>
<evidence type="ECO:0000256" key="1">
    <source>
        <dbReference type="ARBA" id="ARBA00004141"/>
    </source>
</evidence>
<dbReference type="InterPro" id="IPR007568">
    <property type="entry name" value="RTA1"/>
</dbReference>
<comment type="subcellular location">
    <subcellularLocation>
        <location evidence="1">Membrane</location>
        <topology evidence="1">Multi-pass membrane protein</topology>
    </subcellularLocation>
</comment>
<reference evidence="6" key="1">
    <citation type="submission" date="2020-02" db="EMBL/GenBank/DDBJ databases">
        <authorList>
            <person name="Palmer J.M."/>
        </authorList>
    </citation>
    <scope>NUCLEOTIDE SEQUENCE</scope>
    <source>
        <strain evidence="6">EPUS1.4</strain>
        <tissue evidence="6">Thallus</tissue>
    </source>
</reference>
<evidence type="ECO:0000256" key="2">
    <source>
        <dbReference type="ARBA" id="ARBA00022692"/>
    </source>
</evidence>
<evidence type="ECO:0000313" key="6">
    <source>
        <dbReference type="EMBL" id="KAF7510224.1"/>
    </source>
</evidence>
<dbReference type="OrthoDB" id="4521223at2759"/>